<gene>
    <name evidence="1" type="ORF">ILYODFUR_020346</name>
</gene>
<accession>A0ABV0T9K9</accession>
<evidence type="ECO:0000313" key="2">
    <source>
        <dbReference type="Proteomes" id="UP001482620"/>
    </source>
</evidence>
<sequence length="206" mass="22006">MLCPVWSATVGLVHVSFGLCFCCRKPLAASLVPHVGVEWHVVWVAVVGMAPLGAVLHLQGPCCATTISLVGLSPRWWVYPGSSLRGHHWCFASGSGPHLTRRSLGGLVGGWLSGLAVCVLLGAVHRCVLVGLSWRGALSVVLDCDTFVVIHVPNHEGSWWCHSGPSSAALGKFVLQLCTHAETHRHLHIPICMVAGTITELHINIT</sequence>
<keyword evidence="2" id="KW-1185">Reference proteome</keyword>
<dbReference type="Proteomes" id="UP001482620">
    <property type="component" value="Unassembled WGS sequence"/>
</dbReference>
<evidence type="ECO:0000313" key="1">
    <source>
        <dbReference type="EMBL" id="MEQ2229579.1"/>
    </source>
</evidence>
<reference evidence="1 2" key="1">
    <citation type="submission" date="2021-06" db="EMBL/GenBank/DDBJ databases">
        <authorList>
            <person name="Palmer J.M."/>
        </authorList>
    </citation>
    <scope>NUCLEOTIDE SEQUENCE [LARGE SCALE GENOMIC DNA]</scope>
    <source>
        <strain evidence="2">if_2019</strain>
        <tissue evidence="1">Muscle</tissue>
    </source>
</reference>
<dbReference type="EMBL" id="JAHRIQ010025262">
    <property type="protein sequence ID" value="MEQ2229579.1"/>
    <property type="molecule type" value="Genomic_DNA"/>
</dbReference>
<protein>
    <submittedName>
        <fullName evidence="1">Uncharacterized protein</fullName>
    </submittedName>
</protein>
<comment type="caution">
    <text evidence="1">The sequence shown here is derived from an EMBL/GenBank/DDBJ whole genome shotgun (WGS) entry which is preliminary data.</text>
</comment>
<organism evidence="1 2">
    <name type="scientific">Ilyodon furcidens</name>
    <name type="common">goldbreast splitfin</name>
    <dbReference type="NCBI Taxonomy" id="33524"/>
    <lineage>
        <taxon>Eukaryota</taxon>
        <taxon>Metazoa</taxon>
        <taxon>Chordata</taxon>
        <taxon>Craniata</taxon>
        <taxon>Vertebrata</taxon>
        <taxon>Euteleostomi</taxon>
        <taxon>Actinopterygii</taxon>
        <taxon>Neopterygii</taxon>
        <taxon>Teleostei</taxon>
        <taxon>Neoteleostei</taxon>
        <taxon>Acanthomorphata</taxon>
        <taxon>Ovalentaria</taxon>
        <taxon>Atherinomorphae</taxon>
        <taxon>Cyprinodontiformes</taxon>
        <taxon>Goodeidae</taxon>
        <taxon>Ilyodon</taxon>
    </lineage>
</organism>
<name>A0ABV0T9K9_9TELE</name>
<proteinExistence type="predicted"/>